<dbReference type="AlphaFoldDB" id="A0A0T5P2Z5"/>
<reference evidence="8 10" key="2">
    <citation type="submission" date="2018-08" db="EMBL/GenBank/DDBJ databases">
        <title>Genetic Globetrotter - A new plasmid hitch-hiking vast phylogenetic and geographic distances.</title>
        <authorList>
            <person name="Vollmers J."/>
            <person name="Petersen J."/>
        </authorList>
    </citation>
    <scope>NUCLEOTIDE SEQUENCE [LARGE SCALE GENOMIC DNA]</scope>
    <source>
        <strain evidence="8 10">DSM 26383</strain>
    </source>
</reference>
<keyword evidence="8" id="KW-0670">Pyruvate</keyword>
<gene>
    <name evidence="8" type="primary">pdhA</name>
    <name evidence="8" type="ORF">RIdsm_01063</name>
    <name evidence="7" type="ORF">XM52_23220</name>
</gene>
<proteinExistence type="inferred from homology"/>
<comment type="function">
    <text evidence="4">The branched-chain alpha-keto dehydrogenase complex catalyzes the overall conversion of alpha-keto acids to acyl-CoA and CO(2). It contains multiple copies of three enzymatic components: branched-chain alpha-keto acid decarboxylase (E1), lipoamide acyltransferase (E2) and lipoamide dehydrogenase (E3).</text>
</comment>
<feature type="domain" description="Dehydrogenase E1 component" evidence="6">
    <location>
        <begin position="59"/>
        <end position="356"/>
    </location>
</feature>
<dbReference type="KEGG" id="rid:RIdsm_01063"/>
<keyword evidence="2 4" id="KW-0560">Oxidoreductase</keyword>
<sequence length="386" mass="43097">MARTAKGTSRAKEGPARSSVCPLGEAEAHGILQVLDRDGNVSGTLPDPGLDEATLVRLYEMLVLVRAIDERGFKLQRSGRVEFWIPHRGLEAVHVAATLAFADSDWIFLGYRHPGCMLLRGVPLLQMFAQFFGREGDPLKGRRLPTLMGDRRVNVVPMTTQVGSYIPHAAGAAWAARLRGDDTRFLVFFGDGSTSRGEFHSALNFSGVHRPPIVFLCENNGWAVSTPTSTQTATRTFAEKGDAYAIRNRRVDGNDPLAVYSVVKEAYDLCASEGPSLVEAVTYRMGLHTTSDDPDLYRDRSDVAEWEQWDPLPRTRKYLEARGFWDEAREAALWERVRAEIAEAVTAAEALPFPAPETMFDDTFETPTWLLEEQKRRLLDELEPRA</sequence>
<dbReference type="InterPro" id="IPR029061">
    <property type="entry name" value="THDP-binding"/>
</dbReference>
<accession>A0A0T5P2Z5</accession>
<evidence type="ECO:0000256" key="4">
    <source>
        <dbReference type="RuleBase" id="RU365014"/>
    </source>
</evidence>
<dbReference type="Proteomes" id="UP000051401">
    <property type="component" value="Unassembled WGS sequence"/>
</dbReference>
<dbReference type="Pfam" id="PF00676">
    <property type="entry name" value="E1_dh"/>
    <property type="match status" value="1"/>
</dbReference>
<dbReference type="STRING" id="540747.SAMN04488031_106165"/>
<name>A0A0T5P2Z5_9RHOB</name>
<dbReference type="Proteomes" id="UP000325785">
    <property type="component" value="Chromosome"/>
</dbReference>
<dbReference type="EMBL" id="LAXI01000021">
    <property type="protein sequence ID" value="KRS15530.1"/>
    <property type="molecule type" value="Genomic_DNA"/>
</dbReference>
<evidence type="ECO:0000256" key="2">
    <source>
        <dbReference type="ARBA" id="ARBA00023002"/>
    </source>
</evidence>
<dbReference type="GO" id="GO:0009083">
    <property type="term" value="P:branched-chain amino acid catabolic process"/>
    <property type="evidence" value="ECO:0007669"/>
    <property type="project" value="TreeGrafter"/>
</dbReference>
<comment type="catalytic activity">
    <reaction evidence="4">
        <text>N(6)-[(R)-lipoyl]-L-lysyl-[protein] + 3-methyl-2-oxobutanoate + H(+) = N(6)-[(R)-S(8)-2-methylpropanoyldihydrolipoyl]-L-lysyl-[protein] + CO2</text>
        <dbReference type="Rhea" id="RHEA:13457"/>
        <dbReference type="Rhea" id="RHEA-COMP:10474"/>
        <dbReference type="Rhea" id="RHEA-COMP:10497"/>
        <dbReference type="ChEBI" id="CHEBI:11851"/>
        <dbReference type="ChEBI" id="CHEBI:15378"/>
        <dbReference type="ChEBI" id="CHEBI:16526"/>
        <dbReference type="ChEBI" id="CHEBI:83099"/>
        <dbReference type="ChEBI" id="CHEBI:83142"/>
        <dbReference type="EC" id="1.2.4.4"/>
    </reaction>
</comment>
<evidence type="ECO:0000256" key="3">
    <source>
        <dbReference type="ARBA" id="ARBA00023052"/>
    </source>
</evidence>
<dbReference type="CDD" id="cd02000">
    <property type="entry name" value="TPP_E1_PDC_ADC_BCADC"/>
    <property type="match status" value="1"/>
</dbReference>
<dbReference type="InterPro" id="IPR001017">
    <property type="entry name" value="DH_E1"/>
</dbReference>
<evidence type="ECO:0000259" key="6">
    <source>
        <dbReference type="Pfam" id="PF00676"/>
    </source>
</evidence>
<comment type="cofactor">
    <cofactor evidence="1 4">
        <name>thiamine diphosphate</name>
        <dbReference type="ChEBI" id="CHEBI:58937"/>
    </cofactor>
</comment>
<evidence type="ECO:0000313" key="9">
    <source>
        <dbReference type="Proteomes" id="UP000051401"/>
    </source>
</evidence>
<dbReference type="GO" id="GO:0003863">
    <property type="term" value="F:branched-chain 2-oxo acid dehydrogenase activity"/>
    <property type="evidence" value="ECO:0007669"/>
    <property type="project" value="UniProtKB-EC"/>
</dbReference>
<evidence type="ECO:0000256" key="1">
    <source>
        <dbReference type="ARBA" id="ARBA00001964"/>
    </source>
</evidence>
<evidence type="ECO:0000313" key="7">
    <source>
        <dbReference type="EMBL" id="KRS15530.1"/>
    </source>
</evidence>
<dbReference type="Gene3D" id="3.40.50.970">
    <property type="match status" value="1"/>
</dbReference>
<dbReference type="PATRIC" id="fig|540747.5.peg.3002"/>
<dbReference type="PANTHER" id="PTHR43380">
    <property type="entry name" value="2-OXOISOVALERATE DEHYDROGENASE SUBUNIT ALPHA, MITOCHONDRIAL"/>
    <property type="match status" value="1"/>
</dbReference>
<dbReference type="EMBL" id="CP031598">
    <property type="protein sequence ID" value="QEW25277.1"/>
    <property type="molecule type" value="Genomic_DNA"/>
</dbReference>
<protein>
    <recommendedName>
        <fullName evidence="4">2-oxoisovalerate dehydrogenase subunit alpha</fullName>
        <ecNumber evidence="4">1.2.4.4</ecNumber>
    </recommendedName>
    <alternativeName>
        <fullName evidence="4">Branched-chain alpha-keto acid dehydrogenase E1 component alpha chain</fullName>
    </alternativeName>
</protein>
<keyword evidence="3 4" id="KW-0786">Thiamine pyrophosphate</keyword>
<organism evidence="7 9">
    <name type="scientific">Roseovarius indicus</name>
    <dbReference type="NCBI Taxonomy" id="540747"/>
    <lineage>
        <taxon>Bacteria</taxon>
        <taxon>Pseudomonadati</taxon>
        <taxon>Pseudomonadota</taxon>
        <taxon>Alphaproteobacteria</taxon>
        <taxon>Rhodobacterales</taxon>
        <taxon>Roseobacteraceae</taxon>
        <taxon>Roseovarius</taxon>
    </lineage>
</organism>
<dbReference type="EC" id="1.2.4.4" evidence="4"/>
<evidence type="ECO:0000313" key="10">
    <source>
        <dbReference type="Proteomes" id="UP000325785"/>
    </source>
</evidence>
<dbReference type="RefSeq" id="WP_057820065.1">
    <property type="nucleotide sequence ID" value="NZ_CP031598.1"/>
</dbReference>
<keyword evidence="9" id="KW-1185">Reference proteome</keyword>
<feature type="region of interest" description="Disordered" evidence="5">
    <location>
        <begin position="1"/>
        <end position="20"/>
    </location>
</feature>
<evidence type="ECO:0000313" key="8">
    <source>
        <dbReference type="EMBL" id="QEW25277.1"/>
    </source>
</evidence>
<dbReference type="InterPro" id="IPR050771">
    <property type="entry name" value="Alpha-ketoacid_DH_E1_comp"/>
</dbReference>
<evidence type="ECO:0000256" key="5">
    <source>
        <dbReference type="SAM" id="MobiDB-lite"/>
    </source>
</evidence>
<comment type="similarity">
    <text evidence="4">Belongs to the BCKDHA family.</text>
</comment>
<reference evidence="7 9" key="1">
    <citation type="submission" date="2015-04" db="EMBL/GenBank/DDBJ databases">
        <title>The draft genome sequence of Roseovarius indicus B108T.</title>
        <authorList>
            <person name="Li G."/>
            <person name="Lai Q."/>
            <person name="Shao Z."/>
            <person name="Yan P."/>
        </authorList>
    </citation>
    <scope>NUCLEOTIDE SEQUENCE [LARGE SCALE GENOMIC DNA]</scope>
    <source>
        <strain evidence="7 9">B108</strain>
    </source>
</reference>
<dbReference type="PANTHER" id="PTHR43380:SF1">
    <property type="entry name" value="2-OXOISOVALERATE DEHYDROGENASE SUBUNIT ALPHA, MITOCHONDRIAL"/>
    <property type="match status" value="1"/>
</dbReference>
<dbReference type="SUPFAM" id="SSF52518">
    <property type="entry name" value="Thiamin diphosphate-binding fold (THDP-binding)"/>
    <property type="match status" value="1"/>
</dbReference>
<dbReference type="OrthoDB" id="9766715at2"/>